<dbReference type="NCBIfam" id="NF001908">
    <property type="entry name" value="PRK00668.1"/>
    <property type="match status" value="1"/>
</dbReference>
<evidence type="ECO:0000256" key="4">
    <source>
        <dbReference type="ARBA" id="ARBA00017632"/>
    </source>
</evidence>
<keyword evidence="12" id="KW-0963">Cytoplasm</keyword>
<dbReference type="GO" id="GO:0006228">
    <property type="term" value="P:UTP biosynthetic process"/>
    <property type="evidence" value="ECO:0007669"/>
    <property type="project" value="UniProtKB-UniRule"/>
</dbReference>
<dbReference type="SMART" id="SM00562">
    <property type="entry name" value="NDK"/>
    <property type="match status" value="1"/>
</dbReference>
<evidence type="ECO:0000256" key="11">
    <source>
        <dbReference type="ARBA" id="ARBA00023080"/>
    </source>
</evidence>
<evidence type="ECO:0000256" key="10">
    <source>
        <dbReference type="ARBA" id="ARBA00022842"/>
    </source>
</evidence>
<gene>
    <name evidence="12 17" type="primary">ndk</name>
    <name evidence="17" type="ORF">ID810_04580</name>
</gene>
<dbReference type="AlphaFoldDB" id="A0A7T0LLW9"/>
<comment type="similarity">
    <text evidence="2 12 13 14">Belongs to the NDK family.</text>
</comment>
<feature type="active site" description="Pros-phosphohistidine intermediate" evidence="12 13">
    <location>
        <position position="133"/>
    </location>
</feature>
<dbReference type="PROSITE" id="PS51374">
    <property type="entry name" value="NDPK_LIKE"/>
    <property type="match status" value="1"/>
</dbReference>
<evidence type="ECO:0000256" key="8">
    <source>
        <dbReference type="ARBA" id="ARBA00022777"/>
    </source>
</evidence>
<keyword evidence="12" id="KW-0597">Phosphoprotein</keyword>
<dbReference type="GO" id="GO:0004550">
    <property type="term" value="F:nucleoside diphosphate kinase activity"/>
    <property type="evidence" value="ECO:0007669"/>
    <property type="project" value="UniProtKB-UniRule"/>
</dbReference>
<keyword evidence="9 12" id="KW-0067">ATP-binding</keyword>
<keyword evidence="6 12" id="KW-0479">Metal-binding</keyword>
<evidence type="ECO:0000313" key="17">
    <source>
        <dbReference type="EMBL" id="QPL06196.1"/>
    </source>
</evidence>
<dbReference type="InterPro" id="IPR023005">
    <property type="entry name" value="Nucleoside_diP_kinase_AS"/>
</dbReference>
<accession>A0A7T0LLW9</accession>
<evidence type="ECO:0000259" key="16">
    <source>
        <dbReference type="SMART" id="SM00562"/>
    </source>
</evidence>
<evidence type="ECO:0000256" key="1">
    <source>
        <dbReference type="ARBA" id="ARBA00001946"/>
    </source>
</evidence>
<keyword evidence="7 12" id="KW-0547">Nucleotide-binding</keyword>
<evidence type="ECO:0000256" key="9">
    <source>
        <dbReference type="ARBA" id="ARBA00022840"/>
    </source>
</evidence>
<dbReference type="InterPro" id="IPR036850">
    <property type="entry name" value="NDK-like_dom_sf"/>
</dbReference>
<keyword evidence="18" id="KW-1185">Reference proteome</keyword>
<dbReference type="CDD" id="cd04413">
    <property type="entry name" value="NDPk_I"/>
    <property type="match status" value="1"/>
</dbReference>
<sequence>MSTTAPESTTPPAPSDRILILLKPDAVERRLTGEVLRRIEAKGYEVTALRMLTADPRTLAEHYSEHVSKPFYPSIVQYMTRGPVIAAVVEGERVVEGVRSLMGTTEPTTAAPGTIRGDLGRAWEGPAMENLVHGSDSPASAEREIAIWFPELAAAAS</sequence>
<evidence type="ECO:0000256" key="2">
    <source>
        <dbReference type="ARBA" id="ARBA00008142"/>
    </source>
</evidence>
<evidence type="ECO:0000256" key="7">
    <source>
        <dbReference type="ARBA" id="ARBA00022741"/>
    </source>
</evidence>
<dbReference type="RefSeq" id="WP_166855432.1">
    <property type="nucleotide sequence ID" value="NZ_CP063989.1"/>
</dbReference>
<evidence type="ECO:0000313" key="18">
    <source>
        <dbReference type="Proteomes" id="UP000594637"/>
    </source>
</evidence>
<dbReference type="PRINTS" id="PR01243">
    <property type="entry name" value="NUCDPKINASE"/>
</dbReference>
<comment type="catalytic activity">
    <reaction evidence="12">
        <text>a ribonucleoside 5'-diphosphate + ATP = a ribonucleoside 5'-triphosphate + ADP</text>
        <dbReference type="Rhea" id="RHEA:18113"/>
        <dbReference type="ChEBI" id="CHEBI:30616"/>
        <dbReference type="ChEBI" id="CHEBI:57930"/>
        <dbReference type="ChEBI" id="CHEBI:61557"/>
        <dbReference type="ChEBI" id="CHEBI:456216"/>
        <dbReference type="EC" id="2.7.4.6"/>
    </reaction>
</comment>
<proteinExistence type="inferred from homology"/>
<dbReference type="Pfam" id="PF00334">
    <property type="entry name" value="NDK"/>
    <property type="match status" value="1"/>
</dbReference>
<feature type="binding site" evidence="12 13">
    <location>
        <position position="99"/>
    </location>
    <ligand>
        <name>ATP</name>
        <dbReference type="ChEBI" id="CHEBI:30616"/>
    </ligand>
</feature>
<dbReference type="EMBL" id="CP063989">
    <property type="protein sequence ID" value="QPL06196.1"/>
    <property type="molecule type" value="Genomic_DNA"/>
</dbReference>
<comment type="catalytic activity">
    <reaction evidence="12 15">
        <text>a 2'-deoxyribonucleoside 5'-diphosphate + ATP = a 2'-deoxyribonucleoside 5'-triphosphate + ADP</text>
        <dbReference type="Rhea" id="RHEA:44640"/>
        <dbReference type="ChEBI" id="CHEBI:30616"/>
        <dbReference type="ChEBI" id="CHEBI:61560"/>
        <dbReference type="ChEBI" id="CHEBI:73316"/>
        <dbReference type="ChEBI" id="CHEBI:456216"/>
        <dbReference type="EC" id="2.7.4.6"/>
    </reaction>
</comment>
<dbReference type="GO" id="GO:0046872">
    <property type="term" value="F:metal ion binding"/>
    <property type="evidence" value="ECO:0007669"/>
    <property type="project" value="UniProtKB-KW"/>
</dbReference>
<feature type="binding site" evidence="12 13">
    <location>
        <position position="130"/>
    </location>
    <ligand>
        <name>ATP</name>
        <dbReference type="ChEBI" id="CHEBI:30616"/>
    </ligand>
</feature>
<keyword evidence="5 12" id="KW-0808">Transferase</keyword>
<dbReference type="KEGG" id="arep:ID810_04580"/>
<dbReference type="HAMAP" id="MF_00451">
    <property type="entry name" value="NDP_kinase"/>
    <property type="match status" value="1"/>
</dbReference>
<organism evidence="17 18">
    <name type="scientific">Actinomyces respiraculi</name>
    <dbReference type="NCBI Taxonomy" id="2744574"/>
    <lineage>
        <taxon>Bacteria</taxon>
        <taxon>Bacillati</taxon>
        <taxon>Actinomycetota</taxon>
        <taxon>Actinomycetes</taxon>
        <taxon>Actinomycetales</taxon>
        <taxon>Actinomycetaceae</taxon>
        <taxon>Actinomyces</taxon>
    </lineage>
</organism>
<dbReference type="GO" id="GO:0005524">
    <property type="term" value="F:ATP binding"/>
    <property type="evidence" value="ECO:0007669"/>
    <property type="project" value="UniProtKB-UniRule"/>
</dbReference>
<feature type="binding site" evidence="12 13">
    <location>
        <position position="105"/>
    </location>
    <ligand>
        <name>ATP</name>
        <dbReference type="ChEBI" id="CHEBI:30616"/>
    </ligand>
</feature>
<evidence type="ECO:0000256" key="12">
    <source>
        <dbReference type="HAMAP-Rule" id="MF_00451"/>
    </source>
</evidence>
<dbReference type="Gene3D" id="3.30.70.141">
    <property type="entry name" value="Nucleoside diphosphate kinase-like domain"/>
    <property type="match status" value="1"/>
</dbReference>
<dbReference type="SUPFAM" id="SSF54919">
    <property type="entry name" value="Nucleoside diphosphate kinase, NDK"/>
    <property type="match status" value="1"/>
</dbReference>
<feature type="binding site" evidence="12 13">
    <location>
        <position position="116"/>
    </location>
    <ligand>
        <name>ATP</name>
        <dbReference type="ChEBI" id="CHEBI:30616"/>
    </ligand>
</feature>
<reference evidence="17 18" key="1">
    <citation type="submission" date="2020-11" db="EMBL/GenBank/DDBJ databases">
        <title>Actinomyces sp. ZJ750.</title>
        <authorList>
            <person name="Zhou J."/>
        </authorList>
    </citation>
    <scope>NUCLEOTIDE SEQUENCE [LARGE SCALE GENOMIC DNA]</scope>
    <source>
        <strain evidence="17 18">ZJ750</strain>
    </source>
</reference>
<comment type="subunit">
    <text evidence="12">Homotetramer.</text>
</comment>
<evidence type="ECO:0000256" key="15">
    <source>
        <dbReference type="RuleBase" id="RU004013"/>
    </source>
</evidence>
<keyword evidence="11 12" id="KW-0546">Nucleotide metabolism</keyword>
<dbReference type="EC" id="2.7.4.6" evidence="3 12"/>
<keyword evidence="10 12" id="KW-0460">Magnesium</keyword>
<dbReference type="GO" id="GO:0005737">
    <property type="term" value="C:cytoplasm"/>
    <property type="evidence" value="ECO:0007669"/>
    <property type="project" value="UniProtKB-SubCell"/>
</dbReference>
<comment type="cofactor">
    <cofactor evidence="1 12">
        <name>Mg(2+)</name>
        <dbReference type="ChEBI" id="CHEBI:18420"/>
    </cofactor>
</comment>
<evidence type="ECO:0000256" key="5">
    <source>
        <dbReference type="ARBA" id="ARBA00022679"/>
    </source>
</evidence>
<dbReference type="PROSITE" id="PS00469">
    <property type="entry name" value="NDPK"/>
    <property type="match status" value="1"/>
</dbReference>
<dbReference type="InterPro" id="IPR034907">
    <property type="entry name" value="NDK-like_dom"/>
</dbReference>
<evidence type="ECO:0000256" key="3">
    <source>
        <dbReference type="ARBA" id="ARBA00012966"/>
    </source>
</evidence>
<dbReference type="InterPro" id="IPR001564">
    <property type="entry name" value="Nucleoside_diP_kinase"/>
</dbReference>
<feature type="domain" description="Nucleoside diphosphate kinase-like" evidence="16">
    <location>
        <begin position="15"/>
        <end position="156"/>
    </location>
</feature>
<feature type="binding site" evidence="12 13">
    <location>
        <position position="71"/>
    </location>
    <ligand>
        <name>ATP</name>
        <dbReference type="ChEBI" id="CHEBI:30616"/>
    </ligand>
</feature>
<dbReference type="GO" id="GO:0006241">
    <property type="term" value="P:CTP biosynthetic process"/>
    <property type="evidence" value="ECO:0007669"/>
    <property type="project" value="UniProtKB-UniRule"/>
</dbReference>
<evidence type="ECO:0000256" key="13">
    <source>
        <dbReference type="PROSITE-ProRule" id="PRU00706"/>
    </source>
</evidence>
<name>A0A7T0LLW9_9ACTO</name>
<evidence type="ECO:0000256" key="14">
    <source>
        <dbReference type="RuleBase" id="RU004011"/>
    </source>
</evidence>
<protein>
    <recommendedName>
        <fullName evidence="4 12">Nucleoside diphosphate kinase</fullName>
        <shortName evidence="12">NDK</shortName>
        <shortName evidence="12">NDP kinase</shortName>
        <ecNumber evidence="3 12">2.7.4.6</ecNumber>
    </recommendedName>
    <alternativeName>
        <fullName evidence="12">Nucleoside-2-P kinase</fullName>
    </alternativeName>
</protein>
<evidence type="ECO:0000256" key="6">
    <source>
        <dbReference type="ARBA" id="ARBA00022723"/>
    </source>
</evidence>
<keyword evidence="8 12" id="KW-0418">Kinase</keyword>
<dbReference type="Proteomes" id="UP000594637">
    <property type="component" value="Chromosome"/>
</dbReference>
<feature type="binding site" evidence="12 13">
    <location>
        <position position="23"/>
    </location>
    <ligand>
        <name>ATP</name>
        <dbReference type="ChEBI" id="CHEBI:30616"/>
    </ligand>
</feature>
<dbReference type="FunFam" id="3.30.70.141:FF:000003">
    <property type="entry name" value="Nucleoside diphosphate kinase"/>
    <property type="match status" value="1"/>
</dbReference>
<dbReference type="GO" id="GO:0006183">
    <property type="term" value="P:GTP biosynthetic process"/>
    <property type="evidence" value="ECO:0007669"/>
    <property type="project" value="UniProtKB-UniRule"/>
</dbReference>
<comment type="function">
    <text evidence="12">Major role in the synthesis of nucleoside triphosphates other than ATP. The ATP gamma phosphate is transferred to the NDP beta phosphate via a ping-pong mechanism, using a phosphorylated active-site intermediate.</text>
</comment>
<comment type="subcellular location">
    <subcellularLocation>
        <location evidence="12">Cytoplasm</location>
    </subcellularLocation>
</comment>
<dbReference type="PANTHER" id="PTHR11349">
    <property type="entry name" value="NUCLEOSIDE DIPHOSPHATE KINASE"/>
    <property type="match status" value="1"/>
</dbReference>